<keyword evidence="7" id="KW-0539">Nucleus</keyword>
<evidence type="ECO:0000259" key="11">
    <source>
        <dbReference type="Pfam" id="PF23233"/>
    </source>
</evidence>
<protein>
    <recommendedName>
        <fullName evidence="14">Crooked neck protein</fullName>
    </recommendedName>
</protein>
<sequence length="761" mass="90291">MSFSKDADPSLGFLTKRDTEVKLPRPTRVKNKTPASIQITAEQILREARERQEPEIRPPKQKITDPNELGDYRLRRRKEFEDQIRRARWNTRVWVKYADWEENQKDFARARSIWERALEVDYRERTLWLKYAEFEMKNRFVNHARNVWDRAVSLLPRVDQLWYKYIHMEEMLGNVAGSRQVFQRWMDWQPDQQGWLSYIKFELRYGEIERARRVFERFTACHPRATAWIRFAKFEMKNGEIARARAVYERAVDLLSGEEDEAEQLFVAFAEFEEKCREIDRARCIYKFALDHIPKGRAEELYKKYVAFEKQYGDREGIEDAIVGKRRFQYEDEVKKNPLNYDSWFDYIRLEENVGNKDMIREVYERSIANVPPAQEKRYWQRYIYLWLNYALYEELGAEDMDRTRDVYRECLKLIPHKKFSFAKIWLLAAQFEIRQKSLKAARQILGNAIGMAPKDKIFKKYIEIEMQLGNIDRCRTLYEKYLEWSPANCYAWSKYAELERSLSETERARGIFELAIAQPALDMPELLWKPVLYTLVVALPKLSAVGDTFDHSVTVLLCIYWIPLAAALSSSPSLAGVASGQAYIDFEISEGEIERTRLLYERLLDRTKHLKVWISYAKFEASVGLEDLDRSDKAQLENGDPSYREEQIDRIQRCRGIFERAFDYFRTSAPEMKEERAMLLEEWSNMETVFADLGDLSLVQSKLPRKVKRKRAISSEDGTPSGYEEYIDYIFPDEVAMAPNLKILEAAYKWKKQKAVSEED</sequence>
<comment type="similarity">
    <text evidence="2">Belongs to the crooked-neck family.</text>
</comment>
<comment type="caution">
    <text evidence="12">The sequence shown here is derived from an EMBL/GenBank/DDBJ whole genome shotgun (WGS) entry which is preliminary data.</text>
</comment>
<feature type="domain" description="Pre-mRNA-splicing factor Syf1-like N-terminal HAT-repeats" evidence="11">
    <location>
        <begin position="79"/>
        <end position="223"/>
    </location>
</feature>
<accession>A0AAP0BVR8</accession>
<dbReference type="GO" id="GO:0071011">
    <property type="term" value="C:precatalytic spliceosome"/>
    <property type="evidence" value="ECO:0007669"/>
    <property type="project" value="TreeGrafter"/>
</dbReference>
<dbReference type="GO" id="GO:0000245">
    <property type="term" value="P:spliceosomal complex assembly"/>
    <property type="evidence" value="ECO:0007669"/>
    <property type="project" value="TreeGrafter"/>
</dbReference>
<evidence type="ECO:0000256" key="8">
    <source>
        <dbReference type="ARBA" id="ARBA00037040"/>
    </source>
</evidence>
<evidence type="ECO:0000256" key="4">
    <source>
        <dbReference type="ARBA" id="ARBA00022728"/>
    </source>
</evidence>
<gene>
    <name evidence="12" type="ORF">KSP39_PZI003225</name>
</gene>
<comment type="subcellular location">
    <subcellularLocation>
        <location evidence="1">Nucleus</location>
    </subcellularLocation>
</comment>
<keyword evidence="3" id="KW-0507">mRNA processing</keyword>
<dbReference type="GO" id="GO:0000974">
    <property type="term" value="C:Prp19 complex"/>
    <property type="evidence" value="ECO:0007669"/>
    <property type="project" value="TreeGrafter"/>
</dbReference>
<keyword evidence="6" id="KW-0508">mRNA splicing</keyword>
<evidence type="ECO:0000256" key="9">
    <source>
        <dbReference type="SAM" id="MobiDB-lite"/>
    </source>
</evidence>
<dbReference type="AlphaFoldDB" id="A0AAP0BVR8"/>
<evidence type="ECO:0008006" key="14">
    <source>
        <dbReference type="Google" id="ProtNLM"/>
    </source>
</evidence>
<reference evidence="12 13" key="1">
    <citation type="journal article" date="2022" name="Nat. Plants">
        <title>Genomes of leafy and leafless Platanthera orchids illuminate the evolution of mycoheterotrophy.</title>
        <authorList>
            <person name="Li M.H."/>
            <person name="Liu K.W."/>
            <person name="Li Z."/>
            <person name="Lu H.C."/>
            <person name="Ye Q.L."/>
            <person name="Zhang D."/>
            <person name="Wang J.Y."/>
            <person name="Li Y.F."/>
            <person name="Zhong Z.M."/>
            <person name="Liu X."/>
            <person name="Yu X."/>
            <person name="Liu D.K."/>
            <person name="Tu X.D."/>
            <person name="Liu B."/>
            <person name="Hao Y."/>
            <person name="Liao X.Y."/>
            <person name="Jiang Y.T."/>
            <person name="Sun W.H."/>
            <person name="Chen J."/>
            <person name="Chen Y.Q."/>
            <person name="Ai Y."/>
            <person name="Zhai J.W."/>
            <person name="Wu S.S."/>
            <person name="Zhou Z."/>
            <person name="Hsiao Y.Y."/>
            <person name="Wu W.L."/>
            <person name="Chen Y.Y."/>
            <person name="Lin Y.F."/>
            <person name="Hsu J.L."/>
            <person name="Li C.Y."/>
            <person name="Wang Z.W."/>
            <person name="Zhao X."/>
            <person name="Zhong W.Y."/>
            <person name="Ma X.K."/>
            <person name="Ma L."/>
            <person name="Huang J."/>
            <person name="Chen G.Z."/>
            <person name="Huang M.Z."/>
            <person name="Huang L."/>
            <person name="Peng D.H."/>
            <person name="Luo Y.B."/>
            <person name="Zou S.Q."/>
            <person name="Chen S.P."/>
            <person name="Lan S."/>
            <person name="Tsai W.C."/>
            <person name="Van de Peer Y."/>
            <person name="Liu Z.J."/>
        </authorList>
    </citation>
    <scope>NUCLEOTIDE SEQUENCE [LARGE SCALE GENOMIC DNA]</scope>
    <source>
        <strain evidence="12">Lor287</strain>
    </source>
</reference>
<dbReference type="Pfam" id="PF23233">
    <property type="entry name" value="HAT_Syf1_CNRKL1_N"/>
    <property type="match status" value="2"/>
</dbReference>
<name>A0AAP0BVR8_9ASPA</name>
<dbReference type="SMART" id="SM00386">
    <property type="entry name" value="HAT"/>
    <property type="match status" value="13"/>
</dbReference>
<feature type="region of interest" description="Disordered" evidence="9">
    <location>
        <begin position="1"/>
        <end position="35"/>
    </location>
</feature>
<dbReference type="FunFam" id="1.25.40.10:FF:000048">
    <property type="entry name" value="Cell cycle control protein"/>
    <property type="match status" value="1"/>
</dbReference>
<evidence type="ECO:0000259" key="10">
    <source>
        <dbReference type="Pfam" id="PF23231"/>
    </source>
</evidence>
<organism evidence="12 13">
    <name type="scientific">Platanthera zijinensis</name>
    <dbReference type="NCBI Taxonomy" id="2320716"/>
    <lineage>
        <taxon>Eukaryota</taxon>
        <taxon>Viridiplantae</taxon>
        <taxon>Streptophyta</taxon>
        <taxon>Embryophyta</taxon>
        <taxon>Tracheophyta</taxon>
        <taxon>Spermatophyta</taxon>
        <taxon>Magnoliopsida</taxon>
        <taxon>Liliopsida</taxon>
        <taxon>Asparagales</taxon>
        <taxon>Orchidaceae</taxon>
        <taxon>Orchidoideae</taxon>
        <taxon>Orchideae</taxon>
        <taxon>Orchidinae</taxon>
        <taxon>Platanthera</taxon>
    </lineage>
</organism>
<dbReference type="InterPro" id="IPR055433">
    <property type="entry name" value="HAT_Syf1-like_N"/>
</dbReference>
<dbReference type="PANTHER" id="PTHR11246">
    <property type="entry name" value="PRE-MRNA SPLICING FACTOR"/>
    <property type="match status" value="1"/>
</dbReference>
<evidence type="ECO:0000256" key="7">
    <source>
        <dbReference type="ARBA" id="ARBA00023242"/>
    </source>
</evidence>
<dbReference type="GO" id="GO:0071007">
    <property type="term" value="C:U2-type catalytic step 2 spliceosome"/>
    <property type="evidence" value="ECO:0007669"/>
    <property type="project" value="TreeGrafter"/>
</dbReference>
<evidence type="ECO:0000256" key="5">
    <source>
        <dbReference type="ARBA" id="ARBA00022737"/>
    </source>
</evidence>
<dbReference type="Proteomes" id="UP001418222">
    <property type="component" value="Unassembled WGS sequence"/>
</dbReference>
<evidence type="ECO:0000313" key="13">
    <source>
        <dbReference type="Proteomes" id="UP001418222"/>
    </source>
</evidence>
<feature type="domain" description="Pre-mRNA-splicing factor Syf1-like N-terminal HAT-repeats" evidence="11">
    <location>
        <begin position="328"/>
        <end position="487"/>
    </location>
</feature>
<evidence type="ECO:0000256" key="2">
    <source>
        <dbReference type="ARBA" id="ARBA00008644"/>
    </source>
</evidence>
<evidence type="ECO:0000256" key="3">
    <source>
        <dbReference type="ARBA" id="ARBA00022664"/>
    </source>
</evidence>
<dbReference type="InterPro" id="IPR011990">
    <property type="entry name" value="TPR-like_helical_dom_sf"/>
</dbReference>
<proteinExistence type="inferred from homology"/>
<dbReference type="InterPro" id="IPR045075">
    <property type="entry name" value="Syf1-like"/>
</dbReference>
<dbReference type="InterPro" id="IPR055430">
    <property type="entry name" value="HAT_Syf1_CNRKL1_C"/>
</dbReference>
<dbReference type="PANTHER" id="PTHR11246:SF3">
    <property type="entry name" value="CROOKED NECK-LIKE PROTEIN 1"/>
    <property type="match status" value="1"/>
</dbReference>
<dbReference type="Gene3D" id="1.25.40.10">
    <property type="entry name" value="Tetratricopeptide repeat domain"/>
    <property type="match status" value="4"/>
</dbReference>
<dbReference type="GO" id="GO:0071014">
    <property type="term" value="C:post-mRNA release spliceosomal complex"/>
    <property type="evidence" value="ECO:0007669"/>
    <property type="project" value="TreeGrafter"/>
</dbReference>
<feature type="domain" description="Pre-mRNA-splicing factor Syf1/CRNKL1-like C-terminal HAT-repeats" evidence="10">
    <location>
        <begin position="241"/>
        <end position="325"/>
    </location>
</feature>
<dbReference type="EMBL" id="JBBWWQ010000003">
    <property type="protein sequence ID" value="KAK8950929.1"/>
    <property type="molecule type" value="Genomic_DNA"/>
</dbReference>
<dbReference type="FunFam" id="1.25.40.10:FF:000072">
    <property type="entry name" value="Crooked neck-like protein 1"/>
    <property type="match status" value="1"/>
</dbReference>
<dbReference type="Pfam" id="PF23231">
    <property type="entry name" value="HAT_Syf1_CNRKL1_C"/>
    <property type="match status" value="1"/>
</dbReference>
<evidence type="ECO:0000313" key="12">
    <source>
        <dbReference type="EMBL" id="KAK8950929.1"/>
    </source>
</evidence>
<dbReference type="SUPFAM" id="SSF48452">
    <property type="entry name" value="TPR-like"/>
    <property type="match status" value="4"/>
</dbReference>
<evidence type="ECO:0000256" key="6">
    <source>
        <dbReference type="ARBA" id="ARBA00023187"/>
    </source>
</evidence>
<evidence type="ECO:0000256" key="1">
    <source>
        <dbReference type="ARBA" id="ARBA00004123"/>
    </source>
</evidence>
<comment type="function">
    <text evidence="8">Involved in pre-mRNA splicing and cell cycle progression. Required for the spliceosome assembly and initiation of the DNA replication.</text>
</comment>
<keyword evidence="4" id="KW-0747">Spliceosome</keyword>
<dbReference type="InterPro" id="IPR003107">
    <property type="entry name" value="HAT"/>
</dbReference>
<keyword evidence="13" id="KW-1185">Reference proteome</keyword>
<keyword evidence="5" id="KW-0677">Repeat</keyword>